<dbReference type="PROSITE" id="PS50995">
    <property type="entry name" value="HTH_MARR_2"/>
    <property type="match status" value="1"/>
</dbReference>
<reference evidence="5" key="1">
    <citation type="journal article" date="2014" name="Int. J. Syst. Evol. Microbiol.">
        <title>Complete genome sequence of Corynebacterium casei LMG S-19264T (=DSM 44701T), isolated from a smear-ripened cheese.</title>
        <authorList>
            <consortium name="US DOE Joint Genome Institute (JGI-PGF)"/>
            <person name="Walter F."/>
            <person name="Albersmeier A."/>
            <person name="Kalinowski J."/>
            <person name="Ruckert C."/>
        </authorList>
    </citation>
    <scope>NUCLEOTIDE SEQUENCE</scope>
    <source>
        <strain evidence="5">NBRC 101628</strain>
    </source>
</reference>
<protein>
    <submittedName>
        <fullName evidence="5">MarR family transcriptional regulator</fullName>
    </submittedName>
</protein>
<dbReference type="SUPFAM" id="SSF46785">
    <property type="entry name" value="Winged helix' DNA-binding domain"/>
    <property type="match status" value="1"/>
</dbReference>
<dbReference type="InterPro" id="IPR052067">
    <property type="entry name" value="Metal_resp_HTH_trans_reg"/>
</dbReference>
<dbReference type="PRINTS" id="PR00598">
    <property type="entry name" value="HTHMARR"/>
</dbReference>
<sequence length="152" mass="17266">MSKVTPLDLNQFLPYRLAQLSQLVSQDFALLYQASEQLSVAQWRILANLAVEADLSAQHLCERAQLDKSKVSRALRELLERGLVARVRDAQDSRANRHCLSEEGWQVYAKIAKRAKAWEKQRLSGLSEQEQQDLLELLNKVQLGVENSHGSL</sequence>
<dbReference type="RefSeq" id="WP_095504598.1">
    <property type="nucleotide sequence ID" value="NZ_BSNC01000006.1"/>
</dbReference>
<dbReference type="Gene3D" id="1.10.10.10">
    <property type="entry name" value="Winged helix-like DNA-binding domain superfamily/Winged helix DNA-binding domain"/>
    <property type="match status" value="1"/>
</dbReference>
<evidence type="ECO:0000256" key="3">
    <source>
        <dbReference type="ARBA" id="ARBA00023163"/>
    </source>
</evidence>
<dbReference type="InterPro" id="IPR036388">
    <property type="entry name" value="WH-like_DNA-bd_sf"/>
</dbReference>
<dbReference type="SMART" id="SM00347">
    <property type="entry name" value="HTH_MARR"/>
    <property type="match status" value="1"/>
</dbReference>
<gene>
    <name evidence="5" type="ORF">GCM10007895_28730</name>
</gene>
<dbReference type="EMBL" id="BSNC01000006">
    <property type="protein sequence ID" value="GLP97566.1"/>
    <property type="molecule type" value="Genomic_DNA"/>
</dbReference>
<keyword evidence="6" id="KW-1185">Reference proteome</keyword>
<dbReference type="PANTHER" id="PTHR35790">
    <property type="entry name" value="HTH-TYPE TRANSCRIPTIONAL REGULATOR PCHR"/>
    <property type="match status" value="1"/>
</dbReference>
<evidence type="ECO:0000313" key="6">
    <source>
        <dbReference type="Proteomes" id="UP001161422"/>
    </source>
</evidence>
<dbReference type="Pfam" id="PF12802">
    <property type="entry name" value="MarR_2"/>
    <property type="match status" value="1"/>
</dbReference>
<reference evidence="5" key="2">
    <citation type="submission" date="2023-01" db="EMBL/GenBank/DDBJ databases">
        <title>Draft genome sequence of Paraferrimonas sedimenticola strain NBRC 101628.</title>
        <authorList>
            <person name="Sun Q."/>
            <person name="Mori K."/>
        </authorList>
    </citation>
    <scope>NUCLEOTIDE SEQUENCE</scope>
    <source>
        <strain evidence="5">NBRC 101628</strain>
    </source>
</reference>
<dbReference type="Proteomes" id="UP001161422">
    <property type="component" value="Unassembled WGS sequence"/>
</dbReference>
<organism evidence="5 6">
    <name type="scientific">Paraferrimonas sedimenticola</name>
    <dbReference type="NCBI Taxonomy" id="375674"/>
    <lineage>
        <taxon>Bacteria</taxon>
        <taxon>Pseudomonadati</taxon>
        <taxon>Pseudomonadota</taxon>
        <taxon>Gammaproteobacteria</taxon>
        <taxon>Alteromonadales</taxon>
        <taxon>Ferrimonadaceae</taxon>
        <taxon>Paraferrimonas</taxon>
    </lineage>
</organism>
<accession>A0AA37RXY1</accession>
<evidence type="ECO:0000313" key="5">
    <source>
        <dbReference type="EMBL" id="GLP97566.1"/>
    </source>
</evidence>
<keyword evidence="2" id="KW-0238">DNA-binding</keyword>
<comment type="caution">
    <text evidence="5">The sequence shown here is derived from an EMBL/GenBank/DDBJ whole genome shotgun (WGS) entry which is preliminary data.</text>
</comment>
<dbReference type="GO" id="GO:0003677">
    <property type="term" value="F:DNA binding"/>
    <property type="evidence" value="ECO:0007669"/>
    <property type="project" value="UniProtKB-KW"/>
</dbReference>
<feature type="domain" description="HTH marR-type" evidence="4">
    <location>
        <begin position="10"/>
        <end position="143"/>
    </location>
</feature>
<evidence type="ECO:0000259" key="4">
    <source>
        <dbReference type="PROSITE" id="PS50995"/>
    </source>
</evidence>
<dbReference type="InterPro" id="IPR000835">
    <property type="entry name" value="HTH_MarR-typ"/>
</dbReference>
<dbReference type="AlphaFoldDB" id="A0AA37RXY1"/>
<dbReference type="InterPro" id="IPR036390">
    <property type="entry name" value="WH_DNA-bd_sf"/>
</dbReference>
<evidence type="ECO:0000256" key="2">
    <source>
        <dbReference type="ARBA" id="ARBA00023125"/>
    </source>
</evidence>
<keyword evidence="3" id="KW-0804">Transcription</keyword>
<name>A0AA37RXY1_9GAMM</name>
<dbReference type="GO" id="GO:0003700">
    <property type="term" value="F:DNA-binding transcription factor activity"/>
    <property type="evidence" value="ECO:0007669"/>
    <property type="project" value="InterPro"/>
</dbReference>
<keyword evidence="1" id="KW-0805">Transcription regulation</keyword>
<proteinExistence type="predicted"/>
<dbReference type="PANTHER" id="PTHR35790:SF4">
    <property type="entry name" value="HTH-TYPE TRANSCRIPTIONAL REGULATOR PCHR"/>
    <property type="match status" value="1"/>
</dbReference>
<evidence type="ECO:0000256" key="1">
    <source>
        <dbReference type="ARBA" id="ARBA00023015"/>
    </source>
</evidence>